<dbReference type="PANTHER" id="PTHR43472:SF1">
    <property type="entry name" value="PHOSPHORIBOSYLAMINE--GLYCINE LIGASE, CHLOROPLASTIC"/>
    <property type="match status" value="1"/>
</dbReference>
<dbReference type="RefSeq" id="WP_422862305.1">
    <property type="nucleotide sequence ID" value="NZ_JAMSKV010000001.1"/>
</dbReference>
<evidence type="ECO:0000256" key="6">
    <source>
        <dbReference type="ARBA" id="ARBA00022741"/>
    </source>
</evidence>
<dbReference type="PROSITE" id="PS50975">
    <property type="entry name" value="ATP_GRASP"/>
    <property type="match status" value="1"/>
</dbReference>
<comment type="catalytic activity">
    <reaction evidence="12">
        <text>5-phospho-beta-D-ribosylamine + glycine + ATP = N(1)-(5-phospho-beta-D-ribosyl)glycinamide + ADP + phosphate + H(+)</text>
        <dbReference type="Rhea" id="RHEA:17453"/>
        <dbReference type="ChEBI" id="CHEBI:15378"/>
        <dbReference type="ChEBI" id="CHEBI:30616"/>
        <dbReference type="ChEBI" id="CHEBI:43474"/>
        <dbReference type="ChEBI" id="CHEBI:57305"/>
        <dbReference type="ChEBI" id="CHEBI:58681"/>
        <dbReference type="ChEBI" id="CHEBI:143788"/>
        <dbReference type="ChEBI" id="CHEBI:456216"/>
        <dbReference type="EC" id="6.3.4.13"/>
    </reaction>
</comment>
<comment type="cofactor">
    <cofactor evidence="1">
        <name>Mn(2+)</name>
        <dbReference type="ChEBI" id="CHEBI:29035"/>
    </cofactor>
</comment>
<evidence type="ECO:0000256" key="13">
    <source>
        <dbReference type="PROSITE-ProRule" id="PRU00409"/>
    </source>
</evidence>
<evidence type="ECO:0000256" key="11">
    <source>
        <dbReference type="ARBA" id="ARBA00042864"/>
    </source>
</evidence>
<evidence type="ECO:0000256" key="8">
    <source>
        <dbReference type="ARBA" id="ARBA00022840"/>
    </source>
</evidence>
<evidence type="ECO:0000256" key="12">
    <source>
        <dbReference type="HAMAP-Rule" id="MF_00138"/>
    </source>
</evidence>
<protein>
    <recommendedName>
        <fullName evidence="4 12">Phosphoribosylamine--glycine ligase</fullName>
        <ecNumber evidence="4 12">6.3.4.13</ecNumber>
    </recommendedName>
    <alternativeName>
        <fullName evidence="12">GARS</fullName>
    </alternativeName>
    <alternativeName>
        <fullName evidence="10 12">Glycinamide ribonucleotide synthetase</fullName>
    </alternativeName>
    <alternativeName>
        <fullName evidence="11 12">Phosphoribosylglycinamide synthetase</fullName>
    </alternativeName>
</protein>
<dbReference type="InterPro" id="IPR016185">
    <property type="entry name" value="PreATP-grasp_dom_sf"/>
</dbReference>
<keyword evidence="8 13" id="KW-0067">ATP-binding</keyword>
<name>A0ABT1W3W4_9PROT</name>
<dbReference type="InterPro" id="IPR037123">
    <property type="entry name" value="PRibGlycinamide_synth_C_sf"/>
</dbReference>
<dbReference type="PANTHER" id="PTHR43472">
    <property type="entry name" value="PHOSPHORIBOSYLAMINE--GLYCINE LIGASE"/>
    <property type="match status" value="1"/>
</dbReference>
<evidence type="ECO:0000256" key="5">
    <source>
        <dbReference type="ARBA" id="ARBA00022598"/>
    </source>
</evidence>
<dbReference type="InterPro" id="IPR013815">
    <property type="entry name" value="ATP_grasp_subdomain_1"/>
</dbReference>
<comment type="similarity">
    <text evidence="9 12">Belongs to the GARS family.</text>
</comment>
<dbReference type="InterPro" id="IPR011054">
    <property type="entry name" value="Rudment_hybrid_motif"/>
</dbReference>
<dbReference type="EMBL" id="JAMSKV010000001">
    <property type="protein sequence ID" value="MCQ8276856.1"/>
    <property type="molecule type" value="Genomic_DNA"/>
</dbReference>
<gene>
    <name evidence="12 15" type="primary">purD</name>
    <name evidence="15" type="ORF">NFI95_00125</name>
</gene>
<evidence type="ECO:0000259" key="14">
    <source>
        <dbReference type="PROSITE" id="PS50975"/>
    </source>
</evidence>
<dbReference type="HAMAP" id="MF_00138">
    <property type="entry name" value="GARS"/>
    <property type="match status" value="1"/>
</dbReference>
<evidence type="ECO:0000256" key="2">
    <source>
        <dbReference type="ARBA" id="ARBA00001946"/>
    </source>
</evidence>
<dbReference type="Pfam" id="PF01071">
    <property type="entry name" value="GARS_A"/>
    <property type="match status" value="1"/>
</dbReference>
<dbReference type="PROSITE" id="PS00184">
    <property type="entry name" value="GARS"/>
    <property type="match status" value="1"/>
</dbReference>
<accession>A0ABT1W3W4</accession>
<dbReference type="Pfam" id="PF02843">
    <property type="entry name" value="GARS_C"/>
    <property type="match status" value="1"/>
</dbReference>
<dbReference type="SUPFAM" id="SSF51246">
    <property type="entry name" value="Rudiment single hybrid motif"/>
    <property type="match status" value="1"/>
</dbReference>
<comment type="pathway">
    <text evidence="3 12">Purine metabolism; IMP biosynthesis via de novo pathway; N(1)-(5-phospho-D-ribosyl)glycinamide from 5-phospho-alpha-D-ribose 1-diphosphate: step 2/2.</text>
</comment>
<dbReference type="Proteomes" id="UP001524587">
    <property type="component" value="Unassembled WGS sequence"/>
</dbReference>
<dbReference type="Gene3D" id="3.30.470.20">
    <property type="entry name" value="ATP-grasp fold, B domain"/>
    <property type="match status" value="1"/>
</dbReference>
<evidence type="ECO:0000313" key="16">
    <source>
        <dbReference type="Proteomes" id="UP001524587"/>
    </source>
</evidence>
<feature type="domain" description="ATP-grasp" evidence="14">
    <location>
        <begin position="107"/>
        <end position="313"/>
    </location>
</feature>
<dbReference type="InterPro" id="IPR020559">
    <property type="entry name" value="PRibGlycinamide_synth_CS"/>
</dbReference>
<keyword evidence="6 13" id="KW-0547">Nucleotide-binding</keyword>
<dbReference type="InterPro" id="IPR020561">
    <property type="entry name" value="PRibGlycinamid_synth_ATP-grasp"/>
</dbReference>
<evidence type="ECO:0000256" key="3">
    <source>
        <dbReference type="ARBA" id="ARBA00005174"/>
    </source>
</evidence>
<dbReference type="NCBIfam" id="TIGR00877">
    <property type="entry name" value="purD"/>
    <property type="match status" value="1"/>
</dbReference>
<dbReference type="InterPro" id="IPR020562">
    <property type="entry name" value="PRibGlycinamide_synth_N"/>
</dbReference>
<dbReference type="SUPFAM" id="SSF52440">
    <property type="entry name" value="PreATP-grasp domain"/>
    <property type="match status" value="1"/>
</dbReference>
<dbReference type="InterPro" id="IPR020560">
    <property type="entry name" value="PRibGlycinamide_synth_C-dom"/>
</dbReference>
<keyword evidence="5 12" id="KW-0436">Ligase</keyword>
<dbReference type="Gene3D" id="3.90.600.10">
    <property type="entry name" value="Phosphoribosylglycinamide synthetase, C-terminal domain"/>
    <property type="match status" value="1"/>
</dbReference>
<reference evidence="15 16" key="1">
    <citation type="submission" date="2022-06" db="EMBL/GenBank/DDBJ databases">
        <title>Endosaccharibacter gen. nov., sp. nov., endophytic bacteria isolated from sugarcane.</title>
        <authorList>
            <person name="Pitiwittayakul N."/>
            <person name="Yukphan P."/>
            <person name="Charoenyingcharoen P."/>
            <person name="Tanasupawat S."/>
        </authorList>
    </citation>
    <scope>NUCLEOTIDE SEQUENCE [LARGE SCALE GENOMIC DNA]</scope>
    <source>
        <strain evidence="15 16">KSS8</strain>
    </source>
</reference>
<evidence type="ECO:0000256" key="4">
    <source>
        <dbReference type="ARBA" id="ARBA00013255"/>
    </source>
</evidence>
<dbReference type="GO" id="GO:0004637">
    <property type="term" value="F:phosphoribosylamine-glycine ligase activity"/>
    <property type="evidence" value="ECO:0007669"/>
    <property type="project" value="UniProtKB-EC"/>
</dbReference>
<comment type="cofactor">
    <cofactor evidence="2">
        <name>Mg(2+)</name>
        <dbReference type="ChEBI" id="CHEBI:18420"/>
    </cofactor>
</comment>
<evidence type="ECO:0000256" key="7">
    <source>
        <dbReference type="ARBA" id="ARBA00022755"/>
    </source>
</evidence>
<dbReference type="InterPro" id="IPR000115">
    <property type="entry name" value="PRibGlycinamide_synth"/>
</dbReference>
<dbReference type="SUPFAM" id="SSF56059">
    <property type="entry name" value="Glutathione synthetase ATP-binding domain-like"/>
    <property type="match status" value="1"/>
</dbReference>
<evidence type="ECO:0000256" key="10">
    <source>
        <dbReference type="ARBA" id="ARBA00042242"/>
    </source>
</evidence>
<evidence type="ECO:0000256" key="1">
    <source>
        <dbReference type="ARBA" id="ARBA00001936"/>
    </source>
</evidence>
<comment type="caution">
    <text evidence="15">The sequence shown here is derived from an EMBL/GenBank/DDBJ whole genome shotgun (WGS) entry which is preliminary data.</text>
</comment>
<dbReference type="Pfam" id="PF02844">
    <property type="entry name" value="GARS_N"/>
    <property type="match status" value="1"/>
</dbReference>
<evidence type="ECO:0000313" key="15">
    <source>
        <dbReference type="EMBL" id="MCQ8276856.1"/>
    </source>
</evidence>
<dbReference type="SMART" id="SM01210">
    <property type="entry name" value="GARS_C"/>
    <property type="match status" value="1"/>
</dbReference>
<organism evidence="15 16">
    <name type="scientific">Endosaccharibacter trunci</name>
    <dbReference type="NCBI Taxonomy" id="2812733"/>
    <lineage>
        <taxon>Bacteria</taxon>
        <taxon>Pseudomonadati</taxon>
        <taxon>Pseudomonadota</taxon>
        <taxon>Alphaproteobacteria</taxon>
        <taxon>Acetobacterales</taxon>
        <taxon>Acetobacteraceae</taxon>
        <taxon>Endosaccharibacter</taxon>
    </lineage>
</organism>
<keyword evidence="16" id="KW-1185">Reference proteome</keyword>
<dbReference type="InterPro" id="IPR011761">
    <property type="entry name" value="ATP-grasp"/>
</dbReference>
<dbReference type="SMART" id="SM01209">
    <property type="entry name" value="GARS_A"/>
    <property type="match status" value="1"/>
</dbReference>
<dbReference type="Gene3D" id="3.30.1490.20">
    <property type="entry name" value="ATP-grasp fold, A domain"/>
    <property type="match status" value="1"/>
</dbReference>
<dbReference type="EC" id="6.3.4.13" evidence="4 12"/>
<proteinExistence type="inferred from homology"/>
<evidence type="ECO:0000256" key="9">
    <source>
        <dbReference type="ARBA" id="ARBA00038345"/>
    </source>
</evidence>
<sequence length="432" mass="44685">MRVLLVGSGGREHALAVALSRSPLLRALFVAPGNLGTAAFGTNVPVRVDDVDALVALAQRERIDLVVPGPEAPLVAGLADACAAAGIRCAGPTAAAAQLEGSKSFTKDVCDAAGIPTARWERFEDADAAVAFVRRRGAPIVIKADGLAAGKGVVVAQSVAEAEAAINMMMRENGLGTAGAAVVIEECLVGDEVSLFAFCDGETAVLIGAAQDHKRIGENDTGPNTGGMGAVSPPAFFDRDTQELALDLLVRPMLREMSRRGTPFRGVIFAGLMLEADGPKLIEYNVRFGDPEAQALLPRLETDLLPALSALCDGGLADAALRFSDDASVAVVMAGRGYPEQAATGAVIDGIWRAEALPGVRVFQAATARNDKGALVGNGGRVLTVVATAPTLIEARERAYRGVDAIRWADGVYRRDIGVRALARAEAAAATG</sequence>
<keyword evidence="7 12" id="KW-0658">Purine biosynthesis</keyword>
<dbReference type="Gene3D" id="3.40.50.20">
    <property type="match status" value="1"/>
</dbReference>